<feature type="transmembrane region" description="Helical" evidence="2">
    <location>
        <begin position="250"/>
        <end position="276"/>
    </location>
</feature>
<dbReference type="GO" id="GO:0015293">
    <property type="term" value="F:symporter activity"/>
    <property type="evidence" value="ECO:0007669"/>
    <property type="project" value="InterPro"/>
</dbReference>
<dbReference type="InterPro" id="IPR039672">
    <property type="entry name" value="MFS_2"/>
</dbReference>
<feature type="transmembrane region" description="Helical" evidence="2">
    <location>
        <begin position="201"/>
        <end position="221"/>
    </location>
</feature>
<feature type="transmembrane region" description="Helical" evidence="2">
    <location>
        <begin position="25"/>
        <end position="48"/>
    </location>
</feature>
<keyword evidence="2" id="KW-0812">Transmembrane</keyword>
<dbReference type="AlphaFoldDB" id="A0AB40BUJ8"/>
<dbReference type="GeneID" id="120267528"/>
<organism evidence="3 5">
    <name type="scientific">Dioscorea cayennensis subsp. rotundata</name>
    <name type="common">White Guinea yam</name>
    <name type="synonym">Dioscorea rotundata</name>
    <dbReference type="NCBI Taxonomy" id="55577"/>
    <lineage>
        <taxon>Eukaryota</taxon>
        <taxon>Viridiplantae</taxon>
        <taxon>Streptophyta</taxon>
        <taxon>Embryophyta</taxon>
        <taxon>Tracheophyta</taxon>
        <taxon>Spermatophyta</taxon>
        <taxon>Magnoliopsida</taxon>
        <taxon>Liliopsida</taxon>
        <taxon>Dioscoreales</taxon>
        <taxon>Dioscoreaceae</taxon>
        <taxon>Dioscorea</taxon>
    </lineage>
</organism>
<keyword evidence="3" id="KW-1185">Reference proteome</keyword>
<evidence type="ECO:0000313" key="4">
    <source>
        <dbReference type="RefSeq" id="XP_039131137.1"/>
    </source>
</evidence>
<dbReference type="GO" id="GO:0005886">
    <property type="term" value="C:plasma membrane"/>
    <property type="evidence" value="ECO:0007669"/>
    <property type="project" value="TreeGrafter"/>
</dbReference>
<dbReference type="GO" id="GO:0008643">
    <property type="term" value="P:carbohydrate transport"/>
    <property type="evidence" value="ECO:0007669"/>
    <property type="project" value="InterPro"/>
</dbReference>
<dbReference type="PANTHER" id="PTHR11328:SF28">
    <property type="entry name" value="MAJOR FACILITATOR SUPERFAMILY DOMAIN-CONTAINING PROTEIN 12"/>
    <property type="match status" value="1"/>
</dbReference>
<dbReference type="SUPFAM" id="SSF103473">
    <property type="entry name" value="MFS general substrate transporter"/>
    <property type="match status" value="1"/>
</dbReference>
<protein>
    <submittedName>
        <fullName evidence="4 5">Major facilitator superfamily domain-containing protein 12-like</fullName>
    </submittedName>
</protein>
<feature type="transmembrane region" description="Helical" evidence="2">
    <location>
        <begin position="90"/>
        <end position="114"/>
    </location>
</feature>
<keyword evidence="2" id="KW-0472">Membrane</keyword>
<feature type="transmembrane region" description="Helical" evidence="2">
    <location>
        <begin position="317"/>
        <end position="336"/>
    </location>
</feature>
<accession>A0AB40BUJ8</accession>
<dbReference type="PANTHER" id="PTHR11328">
    <property type="entry name" value="MAJOR FACILITATOR SUPERFAMILY DOMAIN-CONTAINING PROTEIN"/>
    <property type="match status" value="1"/>
</dbReference>
<sequence length="458" mass="50095">MVDQTDGEPTGEAQSAEQRLGRWSIFSYGAGHMLNDITAACWFTYLLLFLTEIGLQPRDAAVVMLSGQIADALATIFAGELIDRFGNFKLWHFGGSILVMFSFSSVFGGCLLCSITGSNSLTLKTIGYSISAAIFNVGFAFTQVSHMSMVNCISLDPSNRVALASCRNAFTMVANLSLYAIALAVFTVYNVKTPSGIETQYRWIACLSILMGCCFVAVFLIGTKEPELKQKIHGKTHSRISWTHWFKKALYYQVAIVYTLTRLTTNISQAFIAMYVINDLQMIQSSKALIPAIIYICSFMVSVSLQEMSWTGWRLKSFFTAGAIFWIFSGAAMFVLPSMMHNWMYLFSVTIGIANALMMVTGISMQSVLVGHDLNGCAFVSGSLSFLDKLSCGIALFVLESYPGSSDKKGLGAGYDLSITRYGTALIPASCALISAVVSYTMELEMKNSKSLVEPLLV</sequence>
<feature type="transmembrane region" description="Helical" evidence="2">
    <location>
        <begin position="419"/>
        <end position="442"/>
    </location>
</feature>
<feature type="transmembrane region" description="Helical" evidence="2">
    <location>
        <begin position="60"/>
        <end position="78"/>
    </location>
</feature>
<feature type="transmembrane region" description="Helical" evidence="2">
    <location>
        <begin position="169"/>
        <end position="189"/>
    </location>
</feature>
<feature type="transmembrane region" description="Helical" evidence="2">
    <location>
        <begin position="378"/>
        <end position="399"/>
    </location>
</feature>
<feature type="transmembrane region" description="Helical" evidence="2">
    <location>
        <begin position="288"/>
        <end position="305"/>
    </location>
</feature>
<keyword evidence="2" id="KW-1133">Transmembrane helix</keyword>
<dbReference type="FunFam" id="1.20.1250.20:FF:000267">
    <property type="entry name" value="AT3g60070/T2O9_50"/>
    <property type="match status" value="1"/>
</dbReference>
<dbReference type="RefSeq" id="XP_039131137.1">
    <property type="nucleotide sequence ID" value="XM_039275203.1"/>
</dbReference>
<evidence type="ECO:0000313" key="3">
    <source>
        <dbReference type="Proteomes" id="UP001515500"/>
    </source>
</evidence>
<dbReference type="InterPro" id="IPR036259">
    <property type="entry name" value="MFS_trans_sf"/>
</dbReference>
<comment type="similarity">
    <text evidence="1">Belongs to the major facilitator superfamily.</text>
</comment>
<dbReference type="RefSeq" id="XP_039131138.1">
    <property type="nucleotide sequence ID" value="XM_039275204.1"/>
</dbReference>
<dbReference type="Pfam" id="PF13347">
    <property type="entry name" value="MFS_2"/>
    <property type="match status" value="1"/>
</dbReference>
<dbReference type="Proteomes" id="UP001515500">
    <property type="component" value="Chromosome 8"/>
</dbReference>
<gene>
    <name evidence="4 5" type="primary">LOC120267528</name>
</gene>
<name>A0AB40BUJ8_DIOCR</name>
<reference evidence="4 5" key="1">
    <citation type="submission" date="2025-04" db="UniProtKB">
        <authorList>
            <consortium name="RefSeq"/>
        </authorList>
    </citation>
    <scope>IDENTIFICATION</scope>
</reference>
<proteinExistence type="inferred from homology"/>
<evidence type="ECO:0000256" key="1">
    <source>
        <dbReference type="ARBA" id="ARBA00008335"/>
    </source>
</evidence>
<dbReference type="Gene3D" id="1.20.1250.20">
    <property type="entry name" value="MFS general substrate transporter like domains"/>
    <property type="match status" value="1"/>
</dbReference>
<feature type="transmembrane region" description="Helical" evidence="2">
    <location>
        <begin position="126"/>
        <end position="149"/>
    </location>
</feature>
<evidence type="ECO:0000256" key="2">
    <source>
        <dbReference type="SAM" id="Phobius"/>
    </source>
</evidence>
<feature type="transmembrane region" description="Helical" evidence="2">
    <location>
        <begin position="343"/>
        <end position="366"/>
    </location>
</feature>
<evidence type="ECO:0000313" key="5">
    <source>
        <dbReference type="RefSeq" id="XP_039131138.1"/>
    </source>
</evidence>